<comment type="caution">
    <text evidence="5">The sequence shown here is derived from an EMBL/GenBank/DDBJ whole genome shotgun (WGS) entry which is preliminary data.</text>
</comment>
<dbReference type="InterPro" id="IPR036291">
    <property type="entry name" value="NAD(P)-bd_dom_sf"/>
</dbReference>
<name>A0ABS3WBD9_9BACL</name>
<dbReference type="PROSITE" id="PS00061">
    <property type="entry name" value="ADH_SHORT"/>
    <property type="match status" value="1"/>
</dbReference>
<dbReference type="Pfam" id="PF00106">
    <property type="entry name" value="adh_short"/>
    <property type="match status" value="1"/>
</dbReference>
<dbReference type="InterPro" id="IPR051911">
    <property type="entry name" value="SDR_oxidoreductase"/>
</dbReference>
<evidence type="ECO:0000256" key="3">
    <source>
        <dbReference type="RuleBase" id="RU000363"/>
    </source>
</evidence>
<reference evidence="5 6" key="1">
    <citation type="submission" date="2021-03" db="EMBL/GenBank/DDBJ databases">
        <title>Paenibacillus artemisicola MWE-103 whole genome sequence.</title>
        <authorList>
            <person name="Ham Y.J."/>
        </authorList>
    </citation>
    <scope>NUCLEOTIDE SEQUENCE [LARGE SCALE GENOMIC DNA]</scope>
    <source>
        <strain evidence="5 6">MWE-103</strain>
    </source>
</reference>
<dbReference type="CDD" id="cd05374">
    <property type="entry name" value="17beta-HSD-like_SDR_c"/>
    <property type="match status" value="1"/>
</dbReference>
<dbReference type="SUPFAM" id="SSF51735">
    <property type="entry name" value="NAD(P)-binding Rossmann-fold domains"/>
    <property type="match status" value="1"/>
</dbReference>
<feature type="domain" description="Ketoreductase" evidence="4">
    <location>
        <begin position="3"/>
        <end position="182"/>
    </location>
</feature>
<accession>A0ABS3WBD9</accession>
<evidence type="ECO:0000256" key="2">
    <source>
        <dbReference type="ARBA" id="ARBA00023002"/>
    </source>
</evidence>
<evidence type="ECO:0000256" key="1">
    <source>
        <dbReference type="ARBA" id="ARBA00006484"/>
    </source>
</evidence>
<sequence length="287" mass="30701">MTKTVLITGCSTGLGRTAALTFADKGWNVVATMRKPDERLAAERPGRIFVAALDVTSPAGIEAAIAAGIARFGRIDAVVNNAGASVVSIFEATPMDVLRGVFETNVFGVMNVIRAIVPHFRSRGGGTIVNVSSGVGFAAAPLLTAYVASKHAVEGLSESLAYELESQHIAVKLVEPGAIRTTSFTSNTMAASHGLSVPPAYRAYFDHMLQAMTDYPFEDADERQVAERIFLAADDASDRLRYLAGPDAEEMARLRWTHSEDGYMAAMRELMGQTAWRSKQAARGADA</sequence>
<dbReference type="RefSeq" id="WP_208848466.1">
    <property type="nucleotide sequence ID" value="NZ_JAGGDJ010000011.1"/>
</dbReference>
<dbReference type="EMBL" id="JAGGDJ010000011">
    <property type="protein sequence ID" value="MBO7745629.1"/>
    <property type="molecule type" value="Genomic_DNA"/>
</dbReference>
<dbReference type="Gene3D" id="3.40.50.720">
    <property type="entry name" value="NAD(P)-binding Rossmann-like Domain"/>
    <property type="match status" value="1"/>
</dbReference>
<evidence type="ECO:0000313" key="6">
    <source>
        <dbReference type="Proteomes" id="UP000670947"/>
    </source>
</evidence>
<dbReference type="InterPro" id="IPR020904">
    <property type="entry name" value="Sc_DH/Rdtase_CS"/>
</dbReference>
<evidence type="ECO:0000313" key="5">
    <source>
        <dbReference type="EMBL" id="MBO7745629.1"/>
    </source>
</evidence>
<organism evidence="5 6">
    <name type="scientific">Paenibacillus artemisiicola</name>
    <dbReference type="NCBI Taxonomy" id="1172618"/>
    <lineage>
        <taxon>Bacteria</taxon>
        <taxon>Bacillati</taxon>
        <taxon>Bacillota</taxon>
        <taxon>Bacilli</taxon>
        <taxon>Bacillales</taxon>
        <taxon>Paenibacillaceae</taxon>
        <taxon>Paenibacillus</taxon>
    </lineage>
</organism>
<dbReference type="InterPro" id="IPR057326">
    <property type="entry name" value="KR_dom"/>
</dbReference>
<dbReference type="SMART" id="SM00822">
    <property type="entry name" value="PKS_KR"/>
    <property type="match status" value="1"/>
</dbReference>
<dbReference type="PANTHER" id="PTHR43976">
    <property type="entry name" value="SHORT CHAIN DEHYDROGENASE"/>
    <property type="match status" value="1"/>
</dbReference>
<comment type="similarity">
    <text evidence="1 3">Belongs to the short-chain dehydrogenases/reductases (SDR) family.</text>
</comment>
<keyword evidence="2" id="KW-0560">Oxidoreductase</keyword>
<dbReference type="InterPro" id="IPR002347">
    <property type="entry name" value="SDR_fam"/>
</dbReference>
<proteinExistence type="inferred from homology"/>
<dbReference type="PANTHER" id="PTHR43976:SF16">
    <property type="entry name" value="SHORT-CHAIN DEHYDROGENASE_REDUCTASE FAMILY PROTEIN"/>
    <property type="match status" value="1"/>
</dbReference>
<dbReference type="PRINTS" id="PR00080">
    <property type="entry name" value="SDRFAMILY"/>
</dbReference>
<keyword evidence="6" id="KW-1185">Reference proteome</keyword>
<dbReference type="Proteomes" id="UP000670947">
    <property type="component" value="Unassembled WGS sequence"/>
</dbReference>
<protein>
    <submittedName>
        <fullName evidence="5">SDR family oxidoreductase</fullName>
    </submittedName>
</protein>
<evidence type="ECO:0000259" key="4">
    <source>
        <dbReference type="SMART" id="SM00822"/>
    </source>
</evidence>
<gene>
    <name evidence="5" type="ORF">I8J29_15570</name>
</gene>
<dbReference type="PRINTS" id="PR00081">
    <property type="entry name" value="GDHRDH"/>
</dbReference>